<accession>A0AAP0JJZ5</accession>
<name>A0AAP0JJZ5_9MAGN</name>
<sequence>MGGRNIVSDEEDEIREEEDEREPHDVEEVGEGEEDEEEDEEVLHQRFFIVSVFGVLQSISDLIRVSQPLKIYRSLLKIRNR</sequence>
<keyword evidence="3" id="KW-1185">Reference proteome</keyword>
<dbReference type="Proteomes" id="UP001420932">
    <property type="component" value="Unassembled WGS sequence"/>
</dbReference>
<proteinExistence type="predicted"/>
<reference evidence="2 3" key="1">
    <citation type="submission" date="2024-01" db="EMBL/GenBank/DDBJ databases">
        <title>Genome assemblies of Stephania.</title>
        <authorList>
            <person name="Yang L."/>
        </authorList>
    </citation>
    <scope>NUCLEOTIDE SEQUENCE [LARGE SCALE GENOMIC DNA]</scope>
    <source>
        <strain evidence="2">YNDBR</strain>
        <tissue evidence="2">Leaf</tissue>
    </source>
</reference>
<comment type="caution">
    <text evidence="2">The sequence shown here is derived from an EMBL/GenBank/DDBJ whole genome shotgun (WGS) entry which is preliminary data.</text>
</comment>
<gene>
    <name evidence="2" type="ORF">Syun_013883</name>
</gene>
<evidence type="ECO:0000313" key="2">
    <source>
        <dbReference type="EMBL" id="KAK9134553.1"/>
    </source>
</evidence>
<dbReference type="EMBL" id="JBBNAF010000006">
    <property type="protein sequence ID" value="KAK9134553.1"/>
    <property type="molecule type" value="Genomic_DNA"/>
</dbReference>
<evidence type="ECO:0000256" key="1">
    <source>
        <dbReference type="SAM" id="MobiDB-lite"/>
    </source>
</evidence>
<protein>
    <submittedName>
        <fullName evidence="2">Uncharacterized protein</fullName>
    </submittedName>
</protein>
<feature type="region of interest" description="Disordered" evidence="1">
    <location>
        <begin position="1"/>
        <end position="40"/>
    </location>
</feature>
<dbReference type="AlphaFoldDB" id="A0AAP0JJZ5"/>
<organism evidence="2 3">
    <name type="scientific">Stephania yunnanensis</name>
    <dbReference type="NCBI Taxonomy" id="152371"/>
    <lineage>
        <taxon>Eukaryota</taxon>
        <taxon>Viridiplantae</taxon>
        <taxon>Streptophyta</taxon>
        <taxon>Embryophyta</taxon>
        <taxon>Tracheophyta</taxon>
        <taxon>Spermatophyta</taxon>
        <taxon>Magnoliopsida</taxon>
        <taxon>Ranunculales</taxon>
        <taxon>Menispermaceae</taxon>
        <taxon>Menispermoideae</taxon>
        <taxon>Cissampelideae</taxon>
        <taxon>Stephania</taxon>
    </lineage>
</organism>
<feature type="compositionally biased region" description="Acidic residues" evidence="1">
    <location>
        <begin position="28"/>
        <end position="40"/>
    </location>
</feature>
<feature type="compositionally biased region" description="Acidic residues" evidence="1">
    <location>
        <begin position="8"/>
        <end position="20"/>
    </location>
</feature>
<evidence type="ECO:0000313" key="3">
    <source>
        <dbReference type="Proteomes" id="UP001420932"/>
    </source>
</evidence>